<feature type="transmembrane region" description="Helical" evidence="1">
    <location>
        <begin position="6"/>
        <end position="27"/>
    </location>
</feature>
<evidence type="ECO:0000313" key="3">
    <source>
        <dbReference type="Proteomes" id="UP000230779"/>
    </source>
</evidence>
<keyword evidence="1" id="KW-0812">Transmembrane</keyword>
<keyword evidence="1" id="KW-1133">Transmembrane helix</keyword>
<evidence type="ECO:0000256" key="1">
    <source>
        <dbReference type="SAM" id="Phobius"/>
    </source>
</evidence>
<proteinExistence type="predicted"/>
<feature type="transmembrane region" description="Helical" evidence="1">
    <location>
        <begin position="204"/>
        <end position="229"/>
    </location>
</feature>
<evidence type="ECO:0000313" key="2">
    <source>
        <dbReference type="EMBL" id="PIY96441.1"/>
    </source>
</evidence>
<feature type="transmembrane region" description="Helical" evidence="1">
    <location>
        <begin position="173"/>
        <end position="192"/>
    </location>
</feature>
<comment type="caution">
    <text evidence="2">The sequence shown here is derived from an EMBL/GenBank/DDBJ whole genome shotgun (WGS) entry which is preliminary data.</text>
</comment>
<accession>A0A2M7RIZ8</accession>
<gene>
    <name evidence="2" type="ORF">COY66_04075</name>
</gene>
<name>A0A2M7RIZ8_9BACT</name>
<dbReference type="EMBL" id="PFMD01000049">
    <property type="protein sequence ID" value="PIY96441.1"/>
    <property type="molecule type" value="Genomic_DNA"/>
</dbReference>
<protein>
    <submittedName>
        <fullName evidence="2">Uncharacterized protein</fullName>
    </submittedName>
</protein>
<sequence>MVNLSSYFAFIAWFALLVLFSFILDYLWCRIFPRRGYRLFITLGIITHELSHAVACVLMRARISRIRFFAPEGGAVEHGPPKVPIIGKPLIGLAPLFGCSLTLLGLFFLFKYQQDLPSIDFGASFFSNLTELFQSAADFFSSYASQWTFWFFLYLAVSIAASIAPSAADFKNAFWGILFLAVLGWAMIYFKIGDQFVDKIINQYLGRIITLGALMESIALIITVPIYFIKKLVARNALF</sequence>
<dbReference type="Proteomes" id="UP000230779">
    <property type="component" value="Unassembled WGS sequence"/>
</dbReference>
<feature type="transmembrane region" description="Helical" evidence="1">
    <location>
        <begin position="90"/>
        <end position="110"/>
    </location>
</feature>
<keyword evidence="1" id="KW-0472">Membrane</keyword>
<reference evidence="2 3" key="1">
    <citation type="submission" date="2017-09" db="EMBL/GenBank/DDBJ databases">
        <title>Depth-based differentiation of microbial function through sediment-hosted aquifers and enrichment of novel symbionts in the deep terrestrial subsurface.</title>
        <authorList>
            <person name="Probst A.J."/>
            <person name="Ladd B."/>
            <person name="Jarett J.K."/>
            <person name="Geller-Mcgrath D.E."/>
            <person name="Sieber C.M."/>
            <person name="Emerson J.B."/>
            <person name="Anantharaman K."/>
            <person name="Thomas B.C."/>
            <person name="Malmstrom R."/>
            <person name="Stieglmeier M."/>
            <person name="Klingl A."/>
            <person name="Woyke T."/>
            <person name="Ryan C.M."/>
            <person name="Banfield J.F."/>
        </authorList>
    </citation>
    <scope>NUCLEOTIDE SEQUENCE [LARGE SCALE GENOMIC DNA]</scope>
    <source>
        <strain evidence="2">CG_4_10_14_0_8_um_filter_42_10</strain>
    </source>
</reference>
<dbReference type="AlphaFoldDB" id="A0A2M7RIZ8"/>
<feature type="transmembrane region" description="Helical" evidence="1">
    <location>
        <begin position="39"/>
        <end position="61"/>
    </location>
</feature>
<organism evidence="2 3">
    <name type="scientific">Candidatus Kerfeldbacteria bacterium CG_4_10_14_0_8_um_filter_42_10</name>
    <dbReference type="NCBI Taxonomy" id="2014248"/>
    <lineage>
        <taxon>Bacteria</taxon>
        <taxon>Candidatus Kerfeldiibacteriota</taxon>
    </lineage>
</organism>
<feature type="transmembrane region" description="Helical" evidence="1">
    <location>
        <begin position="147"/>
        <end position="167"/>
    </location>
</feature>